<name>A0A1C2ECY4_9PSED</name>
<accession>A0A1C2ECY4</accession>
<protein>
    <submittedName>
        <fullName evidence="1">Uncharacterized protein</fullName>
    </submittedName>
</protein>
<gene>
    <name evidence="1" type="ORF">BBI10_04185</name>
</gene>
<dbReference type="EMBL" id="MDEN01000053">
    <property type="protein sequence ID" value="OCX24823.1"/>
    <property type="molecule type" value="Genomic_DNA"/>
</dbReference>
<proteinExistence type="predicted"/>
<sequence length="289" mass="32052">MLVILPMSLYRREQPSTVTITPARLILLGEELWRKTAGLQGRLAPETTSSLSMALIQLEQYCPKPAARLPQIKFSPSVISTEPDYRHRTVEALRDYCRSLLNTVEANPSASSQTATRQKLDELGLRTNLWSLDRALTRAIVGYEKLSRADSSLAQQRSAEQELEFLQLLLSACIDEVSLTLDAFLPAVLRTRVFKAFESNGRFLEAEVHRAVGPALLCLIVQGSMPQNEFEMFVGLNSESSKIEVVKLKALGILAVSNAKRGWVEPALPGWLAVCLIPHLQTPSGSLRQ</sequence>
<dbReference type="AlphaFoldDB" id="A0A1C2ECY4"/>
<evidence type="ECO:0000313" key="1">
    <source>
        <dbReference type="EMBL" id="OCX24823.1"/>
    </source>
</evidence>
<evidence type="ECO:0000313" key="2">
    <source>
        <dbReference type="Proteomes" id="UP000095143"/>
    </source>
</evidence>
<reference evidence="1 2" key="1">
    <citation type="submission" date="2016-08" db="EMBL/GenBank/DDBJ databases">
        <title>Whole genome sequence of Pseudomonas graminis strain UASWS1507, a potential biological control agent for agriculture.</title>
        <authorList>
            <person name="Crovadore J."/>
            <person name="Calmin G."/>
            <person name="Chablais R."/>
            <person name="Cochard B."/>
            <person name="Lefort F."/>
        </authorList>
    </citation>
    <scope>NUCLEOTIDE SEQUENCE [LARGE SCALE GENOMIC DNA]</scope>
    <source>
        <strain evidence="1 2">UASWS1507</strain>
    </source>
</reference>
<comment type="caution">
    <text evidence="1">The sequence shown here is derived from an EMBL/GenBank/DDBJ whole genome shotgun (WGS) entry which is preliminary data.</text>
</comment>
<organism evidence="1 2">
    <name type="scientific">Pseudomonas graminis</name>
    <dbReference type="NCBI Taxonomy" id="158627"/>
    <lineage>
        <taxon>Bacteria</taxon>
        <taxon>Pseudomonadati</taxon>
        <taxon>Pseudomonadota</taxon>
        <taxon>Gammaproteobacteria</taxon>
        <taxon>Pseudomonadales</taxon>
        <taxon>Pseudomonadaceae</taxon>
        <taxon>Pseudomonas</taxon>
    </lineage>
</organism>
<dbReference type="Proteomes" id="UP000095143">
    <property type="component" value="Unassembled WGS sequence"/>
</dbReference>